<dbReference type="InterPro" id="IPR029068">
    <property type="entry name" value="Glyas_Bleomycin-R_OHBP_Dase"/>
</dbReference>
<name>A0A556MUZ1_9SPHI</name>
<evidence type="ECO:0000313" key="1">
    <source>
        <dbReference type="EMBL" id="TSJ43683.1"/>
    </source>
</evidence>
<dbReference type="OrthoDB" id="9788468at2"/>
<organism evidence="1 2">
    <name type="scientific">Mucilaginibacter corticis</name>
    <dbReference type="NCBI Taxonomy" id="2597670"/>
    <lineage>
        <taxon>Bacteria</taxon>
        <taxon>Pseudomonadati</taxon>
        <taxon>Bacteroidota</taxon>
        <taxon>Sphingobacteriia</taxon>
        <taxon>Sphingobacteriales</taxon>
        <taxon>Sphingobacteriaceae</taxon>
        <taxon>Mucilaginibacter</taxon>
    </lineage>
</organism>
<dbReference type="Gene3D" id="3.10.180.10">
    <property type="entry name" value="2,3-Dihydroxybiphenyl 1,2-Dioxygenase, domain 1"/>
    <property type="match status" value="1"/>
</dbReference>
<dbReference type="AlphaFoldDB" id="A0A556MUZ1"/>
<dbReference type="RefSeq" id="WP_144247249.1">
    <property type="nucleotide sequence ID" value="NZ_VLPK01000001.1"/>
</dbReference>
<dbReference type="Pfam" id="PF13669">
    <property type="entry name" value="Glyoxalase_4"/>
    <property type="match status" value="1"/>
</dbReference>
<evidence type="ECO:0000313" key="2">
    <source>
        <dbReference type="Proteomes" id="UP000318733"/>
    </source>
</evidence>
<dbReference type="SUPFAM" id="SSF54593">
    <property type="entry name" value="Glyoxalase/Bleomycin resistance protein/Dihydroxybiphenyl dioxygenase"/>
    <property type="match status" value="1"/>
</dbReference>
<reference evidence="1 2" key="1">
    <citation type="submission" date="2019-07" db="EMBL/GenBank/DDBJ databases">
        <authorList>
            <person name="Huq M.A."/>
        </authorList>
    </citation>
    <scope>NUCLEOTIDE SEQUENCE [LARGE SCALE GENOMIC DNA]</scope>
    <source>
        <strain evidence="1 2">MAH-19</strain>
    </source>
</reference>
<dbReference type="EMBL" id="VLPK01000001">
    <property type="protein sequence ID" value="TSJ43683.1"/>
    <property type="molecule type" value="Genomic_DNA"/>
</dbReference>
<keyword evidence="2" id="KW-1185">Reference proteome</keyword>
<sequence>MLSSFRFHHIGYVTDSIANTSAPYVRAGYQATPVIDDEIQRVKICFLTKDGMPRVELIEPIDEQSSVNKILKKNGVAPYHVCYEVDDINATVDELVDVQGYIPLFRPVEAIALDNKLICYLYKKEVGFIELVNKD</sequence>
<proteinExistence type="predicted"/>
<accession>A0A556MUZ1</accession>
<protein>
    <submittedName>
        <fullName evidence="1">VOC family protein</fullName>
    </submittedName>
</protein>
<dbReference type="Proteomes" id="UP000318733">
    <property type="component" value="Unassembled WGS sequence"/>
</dbReference>
<gene>
    <name evidence="1" type="ORF">FO440_05705</name>
</gene>
<comment type="caution">
    <text evidence="1">The sequence shown here is derived from an EMBL/GenBank/DDBJ whole genome shotgun (WGS) entry which is preliminary data.</text>
</comment>